<comment type="caution">
    <text evidence="1">The sequence shown here is derived from an EMBL/GenBank/DDBJ whole genome shotgun (WGS) entry which is preliminary data.</text>
</comment>
<proteinExistence type="predicted"/>
<organism evidence="1 2">
    <name type="scientific">Pyrenophora tritici-repentis</name>
    <dbReference type="NCBI Taxonomy" id="45151"/>
    <lineage>
        <taxon>Eukaryota</taxon>
        <taxon>Fungi</taxon>
        <taxon>Dikarya</taxon>
        <taxon>Ascomycota</taxon>
        <taxon>Pezizomycotina</taxon>
        <taxon>Dothideomycetes</taxon>
        <taxon>Pleosporomycetidae</taxon>
        <taxon>Pleosporales</taxon>
        <taxon>Pleosporineae</taxon>
        <taxon>Pleosporaceae</taxon>
        <taxon>Pyrenophora</taxon>
    </lineage>
</organism>
<evidence type="ECO:0000313" key="2">
    <source>
        <dbReference type="Proteomes" id="UP000245464"/>
    </source>
</evidence>
<protein>
    <submittedName>
        <fullName evidence="1">Uncharacterized protein</fullName>
    </submittedName>
</protein>
<gene>
    <name evidence="1" type="ORF">PtrM4_091830</name>
</gene>
<reference evidence="1 2" key="1">
    <citation type="journal article" date="2018" name="BMC Genomics">
        <title>Comparative genomics of the wheat fungal pathogen Pyrenophora tritici-repentis reveals chromosomal variations and genome plasticity.</title>
        <authorList>
            <person name="Moolhuijzen P."/>
            <person name="See P.T."/>
            <person name="Hane J.K."/>
            <person name="Shi G."/>
            <person name="Liu Z."/>
            <person name="Oliver R.P."/>
            <person name="Moffat C.S."/>
        </authorList>
    </citation>
    <scope>NUCLEOTIDE SEQUENCE [LARGE SCALE GENOMIC DNA]</scope>
    <source>
        <strain evidence="1">M4</strain>
    </source>
</reference>
<dbReference type="Proteomes" id="UP000245464">
    <property type="component" value="Chromosome 4"/>
</dbReference>
<dbReference type="GeneID" id="90956266"/>
<dbReference type="EMBL" id="NQIK02000004">
    <property type="protein sequence ID" value="KAF7571683.1"/>
    <property type="molecule type" value="Genomic_DNA"/>
</dbReference>
<name>A0A834RXH5_9PLEO</name>
<evidence type="ECO:0000313" key="1">
    <source>
        <dbReference type="EMBL" id="KAF7571683.1"/>
    </source>
</evidence>
<dbReference type="AlphaFoldDB" id="A0A834RXH5"/>
<accession>A0A834RXH5</accession>
<dbReference type="RefSeq" id="XP_065962639.1">
    <property type="nucleotide sequence ID" value="XM_066106971.1"/>
</dbReference>
<dbReference type="KEGG" id="ptrr:90956266"/>
<sequence>MSATIPENWNQIQLQFLPDSFHEITSELETAIELVDGEMWAMSKRVEEQPVKEQPVEEQLMKETIEDASGKQKEKVLRG</sequence>